<feature type="transmembrane region" description="Helical" evidence="5">
    <location>
        <begin position="461"/>
        <end position="485"/>
    </location>
</feature>
<feature type="compositionally biased region" description="Polar residues" evidence="4">
    <location>
        <begin position="38"/>
        <end position="48"/>
    </location>
</feature>
<feature type="transmembrane region" description="Helical" evidence="5">
    <location>
        <begin position="404"/>
        <end position="422"/>
    </location>
</feature>
<dbReference type="PANTHER" id="PTHR46158:SF10">
    <property type="entry name" value="RING-CH-TYPE DOMAIN-CONTAINING PROTEIN"/>
    <property type="match status" value="1"/>
</dbReference>
<evidence type="ECO:0000256" key="3">
    <source>
        <dbReference type="ARBA" id="ARBA00022833"/>
    </source>
</evidence>
<keyword evidence="8" id="KW-1185">Reference proteome</keyword>
<keyword evidence="5" id="KW-1133">Transmembrane helix</keyword>
<keyword evidence="2" id="KW-0863">Zinc-finger</keyword>
<name>A0A834GVU5_RHOSS</name>
<dbReference type="SMART" id="SM00744">
    <property type="entry name" value="RINGv"/>
    <property type="match status" value="1"/>
</dbReference>
<dbReference type="PROSITE" id="PS51292">
    <property type="entry name" value="ZF_RING_CH"/>
    <property type="match status" value="1"/>
</dbReference>
<evidence type="ECO:0000256" key="1">
    <source>
        <dbReference type="ARBA" id="ARBA00022723"/>
    </source>
</evidence>
<feature type="compositionally biased region" description="Polar residues" evidence="4">
    <location>
        <begin position="500"/>
        <end position="519"/>
    </location>
</feature>
<proteinExistence type="predicted"/>
<comment type="caution">
    <text evidence="7">The sequence shown here is derived from an EMBL/GenBank/DDBJ whole genome shotgun (WGS) entry which is preliminary data.</text>
</comment>
<evidence type="ECO:0000259" key="6">
    <source>
        <dbReference type="PROSITE" id="PS51292"/>
    </source>
</evidence>
<dbReference type="PANTHER" id="PTHR46158">
    <property type="entry name" value="OS02G0165000 PROTEIN"/>
    <property type="match status" value="1"/>
</dbReference>
<feature type="domain" description="RING-CH-type" evidence="6">
    <location>
        <begin position="255"/>
        <end position="317"/>
    </location>
</feature>
<evidence type="ECO:0000313" key="7">
    <source>
        <dbReference type="EMBL" id="KAF7142813.1"/>
    </source>
</evidence>
<sequence length="527" mass="58171">MESEEQESPAKEMDERASNNSSISTPKVVESSEIMEESPTNQQRQRQSLALEIPSRTNENSNGDFVRINMPQTPNQTPKRVSFSPAPSPRYPRFNESASPFRGKSSLKSLLPKLSFKFRTANSEIEKAAILALGESPMEKSLGRRTSSLTKLFTPRMKRSSSLPGILIIHSNPESMHGGSTVDDYAYAKGGTQLSIHRSHSVPVLNKDGSIRQGDSLSSVFRVVPTTPRAAEGTPATSNTSPTNNADGNYDAGDDIPEEEAVCRICLVELGEGGDTLKMECSCKGDLALAHRECAVKWFSIKGNKTCDVCKQEVQNLPVILFRIQNAQARNLRGNRARQTEVAQYRQYLIDAMFSLLFKGLAIDMKFSFLSSRVWQDVPVLVIVSMLAYFCFLEQLLVSNMGSGAIAISLPFSCFLGLLASMTSTTIVRRKFAWLYAAIQFSLVVLFAHLFYSLLRMQAVLAVLLATLAGFGGAMCGTSILLEFLKLRDRWDFRLNQHSTSQEVTQPPATSNTQQSTPPHETGESRV</sequence>
<evidence type="ECO:0000256" key="5">
    <source>
        <dbReference type="SAM" id="Phobius"/>
    </source>
</evidence>
<dbReference type="Pfam" id="PF12906">
    <property type="entry name" value="RINGv"/>
    <property type="match status" value="1"/>
</dbReference>
<feature type="transmembrane region" description="Helical" evidence="5">
    <location>
        <begin position="434"/>
        <end position="455"/>
    </location>
</feature>
<dbReference type="InterPro" id="IPR011016">
    <property type="entry name" value="Znf_RING-CH"/>
</dbReference>
<dbReference type="GO" id="GO:0008270">
    <property type="term" value="F:zinc ion binding"/>
    <property type="evidence" value="ECO:0007669"/>
    <property type="project" value="UniProtKB-KW"/>
</dbReference>
<keyword evidence="1" id="KW-0479">Metal-binding</keyword>
<feature type="transmembrane region" description="Helical" evidence="5">
    <location>
        <begin position="374"/>
        <end position="398"/>
    </location>
</feature>
<dbReference type="OrthoDB" id="435038at2759"/>
<evidence type="ECO:0000256" key="4">
    <source>
        <dbReference type="SAM" id="MobiDB-lite"/>
    </source>
</evidence>
<dbReference type="InterPro" id="IPR013083">
    <property type="entry name" value="Znf_RING/FYVE/PHD"/>
</dbReference>
<protein>
    <recommendedName>
        <fullName evidence="6">RING-CH-type domain-containing protein</fullName>
    </recommendedName>
</protein>
<feature type="compositionally biased region" description="Basic and acidic residues" evidence="4">
    <location>
        <begin position="8"/>
        <end position="17"/>
    </location>
</feature>
<dbReference type="Proteomes" id="UP000626092">
    <property type="component" value="Unassembled WGS sequence"/>
</dbReference>
<keyword evidence="5" id="KW-0472">Membrane</keyword>
<keyword evidence="5" id="KW-0812">Transmembrane</keyword>
<keyword evidence="3" id="KW-0862">Zinc</keyword>
<reference evidence="7" key="1">
    <citation type="submission" date="2019-11" db="EMBL/GenBank/DDBJ databases">
        <authorList>
            <person name="Liu Y."/>
            <person name="Hou J."/>
            <person name="Li T.-Q."/>
            <person name="Guan C.-H."/>
            <person name="Wu X."/>
            <person name="Wu H.-Z."/>
            <person name="Ling F."/>
            <person name="Zhang R."/>
            <person name="Shi X.-G."/>
            <person name="Ren J.-P."/>
            <person name="Chen E.-F."/>
            <person name="Sun J.-M."/>
        </authorList>
    </citation>
    <scope>NUCLEOTIDE SEQUENCE</scope>
    <source>
        <strain evidence="7">Adult_tree_wgs_1</strain>
        <tissue evidence="7">Leaves</tissue>
    </source>
</reference>
<dbReference type="Gene3D" id="3.30.40.10">
    <property type="entry name" value="Zinc/RING finger domain, C3HC4 (zinc finger)"/>
    <property type="match status" value="1"/>
</dbReference>
<evidence type="ECO:0000313" key="8">
    <source>
        <dbReference type="Proteomes" id="UP000626092"/>
    </source>
</evidence>
<dbReference type="AlphaFoldDB" id="A0A834GVU5"/>
<dbReference type="EMBL" id="WJXA01000005">
    <property type="protein sequence ID" value="KAF7142813.1"/>
    <property type="molecule type" value="Genomic_DNA"/>
</dbReference>
<feature type="region of interest" description="Disordered" evidence="4">
    <location>
        <begin position="1"/>
        <end position="87"/>
    </location>
</feature>
<accession>A0A834GVU5</accession>
<evidence type="ECO:0000256" key="2">
    <source>
        <dbReference type="ARBA" id="ARBA00022771"/>
    </source>
</evidence>
<feature type="region of interest" description="Disordered" evidence="4">
    <location>
        <begin position="227"/>
        <end position="247"/>
    </location>
</feature>
<feature type="region of interest" description="Disordered" evidence="4">
    <location>
        <begin position="500"/>
        <end position="527"/>
    </location>
</feature>
<feature type="compositionally biased region" description="Low complexity" evidence="4">
    <location>
        <begin position="234"/>
        <end position="247"/>
    </location>
</feature>
<feature type="compositionally biased region" description="Polar residues" evidence="4">
    <location>
        <begin position="70"/>
        <end position="79"/>
    </location>
</feature>
<dbReference type="CDD" id="cd16495">
    <property type="entry name" value="RING_CH-C4HC3_MARCH"/>
    <property type="match status" value="1"/>
</dbReference>
<gene>
    <name evidence="7" type="ORF">RHSIM_Rhsim05G0182200</name>
</gene>
<organism evidence="7 8">
    <name type="scientific">Rhododendron simsii</name>
    <name type="common">Sims's rhododendron</name>
    <dbReference type="NCBI Taxonomy" id="118357"/>
    <lineage>
        <taxon>Eukaryota</taxon>
        <taxon>Viridiplantae</taxon>
        <taxon>Streptophyta</taxon>
        <taxon>Embryophyta</taxon>
        <taxon>Tracheophyta</taxon>
        <taxon>Spermatophyta</taxon>
        <taxon>Magnoliopsida</taxon>
        <taxon>eudicotyledons</taxon>
        <taxon>Gunneridae</taxon>
        <taxon>Pentapetalae</taxon>
        <taxon>asterids</taxon>
        <taxon>Ericales</taxon>
        <taxon>Ericaceae</taxon>
        <taxon>Ericoideae</taxon>
        <taxon>Rhodoreae</taxon>
        <taxon>Rhododendron</taxon>
    </lineage>
</organism>
<dbReference type="SUPFAM" id="SSF57850">
    <property type="entry name" value="RING/U-box"/>
    <property type="match status" value="1"/>
</dbReference>